<feature type="transmembrane region" description="Helical" evidence="1">
    <location>
        <begin position="7"/>
        <end position="27"/>
    </location>
</feature>
<keyword evidence="1" id="KW-0472">Membrane</keyword>
<organism evidence="2 3">
    <name type="scientific">Amycolatopsis vancoresmycina DSM 44592</name>
    <dbReference type="NCBI Taxonomy" id="1292037"/>
    <lineage>
        <taxon>Bacteria</taxon>
        <taxon>Bacillati</taxon>
        <taxon>Actinomycetota</taxon>
        <taxon>Actinomycetes</taxon>
        <taxon>Pseudonocardiales</taxon>
        <taxon>Pseudonocardiaceae</taxon>
        <taxon>Amycolatopsis</taxon>
    </lineage>
</organism>
<keyword evidence="1" id="KW-1133">Transmembrane helix</keyword>
<evidence type="ECO:0000313" key="2">
    <source>
        <dbReference type="EMBL" id="EOD70355.1"/>
    </source>
</evidence>
<gene>
    <name evidence="2" type="ORF">H480_01527</name>
</gene>
<evidence type="ECO:0000313" key="3">
    <source>
        <dbReference type="Proteomes" id="UP000014139"/>
    </source>
</evidence>
<protein>
    <recommendedName>
        <fullName evidence="4">Transmembrane protein</fullName>
    </recommendedName>
</protein>
<feature type="transmembrane region" description="Helical" evidence="1">
    <location>
        <begin position="68"/>
        <end position="88"/>
    </location>
</feature>
<dbReference type="EMBL" id="AOUO01000017">
    <property type="protein sequence ID" value="EOD70355.1"/>
    <property type="molecule type" value="Genomic_DNA"/>
</dbReference>
<evidence type="ECO:0000256" key="1">
    <source>
        <dbReference type="SAM" id="Phobius"/>
    </source>
</evidence>
<proteinExistence type="predicted"/>
<keyword evidence="3" id="KW-1185">Reference proteome</keyword>
<sequence length="91" mass="9510">MNRLARLVVVAASALLGLVALLLLLVVPVKITFDAGQGLEVNCGTAFNAHPISLACPDAQSTRQTWSFGLLAFSVVGLVGGLVVPRVLSRR</sequence>
<dbReference type="PATRIC" id="fig|1292037.4.peg.300"/>
<keyword evidence="1" id="KW-0812">Transmembrane</keyword>
<comment type="caution">
    <text evidence="2">The sequence shown here is derived from an EMBL/GenBank/DDBJ whole genome shotgun (WGS) entry which is preliminary data.</text>
</comment>
<reference evidence="2 3" key="1">
    <citation type="submission" date="2013-02" db="EMBL/GenBank/DDBJ databases">
        <title>Draft genome sequence of Amycolatopsis vancoresmycina strain DSM 44592T.</title>
        <authorList>
            <person name="Kumar S."/>
            <person name="Kaur N."/>
            <person name="Kaur C."/>
            <person name="Raghava G.P.S."/>
            <person name="Mayilraj S."/>
        </authorList>
    </citation>
    <scope>NUCLEOTIDE SEQUENCE [LARGE SCALE GENOMIC DNA]</scope>
    <source>
        <strain evidence="2 3">DSM 44592</strain>
    </source>
</reference>
<evidence type="ECO:0008006" key="4">
    <source>
        <dbReference type="Google" id="ProtNLM"/>
    </source>
</evidence>
<dbReference type="Proteomes" id="UP000014139">
    <property type="component" value="Unassembled WGS sequence"/>
</dbReference>
<dbReference type="AlphaFoldDB" id="R1I3H4"/>
<dbReference type="RefSeq" id="WP_003055819.1">
    <property type="nucleotide sequence ID" value="NZ_AOUO01000017.1"/>
</dbReference>
<accession>R1I3H4</accession>
<name>R1I3H4_9PSEU</name>